<accession>A0A433VQL3</accession>
<keyword evidence="1" id="KW-0472">Membrane</keyword>
<comment type="caution">
    <text evidence="2">The sequence shown here is derived from an EMBL/GenBank/DDBJ whole genome shotgun (WGS) entry which is preliminary data.</text>
</comment>
<evidence type="ECO:0000313" key="2">
    <source>
        <dbReference type="EMBL" id="RUT08394.1"/>
    </source>
</evidence>
<proteinExistence type="predicted"/>
<evidence type="ECO:0000313" key="3">
    <source>
        <dbReference type="Proteomes" id="UP000271624"/>
    </source>
</evidence>
<dbReference type="RefSeq" id="WP_127080199.1">
    <property type="nucleotide sequence ID" value="NZ_RSCL01000003.1"/>
</dbReference>
<dbReference type="EMBL" id="RSCL01000003">
    <property type="protein sequence ID" value="RUT08394.1"/>
    <property type="molecule type" value="Genomic_DNA"/>
</dbReference>
<keyword evidence="1" id="KW-0812">Transmembrane</keyword>
<dbReference type="OrthoDB" id="188180at2"/>
<sequence length="485" mass="55517">MKQQYSLTSIWYWSLNSVAFIVATFGTIQTIVPIQPASPVKTPPQPVKEPFNLSFDPYKSNKSKNPDFRLSLLPLPNAETQKCDVFTCLPPNPFNDLNTPQDNLNNEDLRKENYRYISSDIKSYKFDKLEKLNKINNLYIPVIPKIQPQKTLTISSGIFQGTYELYSQSSHKTNTPETKPIQQIYMTVGDAVYLALAQGADKNAYLVNIQTKPSKLKPTYKWNDVNNINQSKQLDIKLSLTKDTDKKIARLNELINRQDSRNALNSKITNVVLTYNKLLQAQEKVKIVQLSLKNAEELKNTNYRISLLAAQNEVKARSLELASVLEINNIEITAGEIPGIEPISLEFENLQKIAFTYQPNYLRNRFNFEISQLLDKNKEIKAETLKNTTLQLDTHLQNSINYINSIWKQIQGARQAVKLSEQQLNVEQEKFKLSKASQSELINRINELAQAQNNEVEINIRYLNALANLDQLLGTTFKTWEVSIL</sequence>
<dbReference type="Gene3D" id="1.20.1600.10">
    <property type="entry name" value="Outer membrane efflux proteins (OEP)"/>
    <property type="match status" value="2"/>
</dbReference>
<organism evidence="2 3">
    <name type="scientific">Dulcicalothrix desertica PCC 7102</name>
    <dbReference type="NCBI Taxonomy" id="232991"/>
    <lineage>
        <taxon>Bacteria</taxon>
        <taxon>Bacillati</taxon>
        <taxon>Cyanobacteriota</taxon>
        <taxon>Cyanophyceae</taxon>
        <taxon>Nostocales</taxon>
        <taxon>Calotrichaceae</taxon>
        <taxon>Dulcicalothrix</taxon>
    </lineage>
</organism>
<dbReference type="PANTHER" id="PTHR30203">
    <property type="entry name" value="OUTER MEMBRANE CATION EFFLUX PROTEIN"/>
    <property type="match status" value="1"/>
</dbReference>
<keyword evidence="1" id="KW-1133">Transmembrane helix</keyword>
<dbReference type="Proteomes" id="UP000271624">
    <property type="component" value="Unassembled WGS sequence"/>
</dbReference>
<evidence type="ECO:0008006" key="4">
    <source>
        <dbReference type="Google" id="ProtNLM"/>
    </source>
</evidence>
<dbReference type="SUPFAM" id="SSF56954">
    <property type="entry name" value="Outer membrane efflux proteins (OEP)"/>
    <property type="match status" value="1"/>
</dbReference>
<keyword evidence="3" id="KW-1185">Reference proteome</keyword>
<feature type="transmembrane region" description="Helical" evidence="1">
    <location>
        <begin position="12"/>
        <end position="32"/>
    </location>
</feature>
<dbReference type="InterPro" id="IPR010131">
    <property type="entry name" value="MdtP/NodT-like"/>
</dbReference>
<gene>
    <name evidence="2" type="ORF">DSM106972_015620</name>
</gene>
<name>A0A433VQL3_9CYAN</name>
<reference evidence="2" key="1">
    <citation type="submission" date="2018-12" db="EMBL/GenBank/DDBJ databases">
        <authorList>
            <person name="Will S."/>
            <person name="Neumann-Schaal M."/>
            <person name="Henke P."/>
        </authorList>
    </citation>
    <scope>NUCLEOTIDE SEQUENCE</scope>
    <source>
        <strain evidence="2">PCC 7102</strain>
    </source>
</reference>
<protein>
    <recommendedName>
        <fullName evidence="4">Transporter</fullName>
    </recommendedName>
</protein>
<dbReference type="PANTHER" id="PTHR30203:SF30">
    <property type="entry name" value="OUTER MEMBRANE PROTEIN-RELATED"/>
    <property type="match status" value="1"/>
</dbReference>
<evidence type="ECO:0000256" key="1">
    <source>
        <dbReference type="SAM" id="Phobius"/>
    </source>
</evidence>
<dbReference type="GO" id="GO:0015562">
    <property type="term" value="F:efflux transmembrane transporter activity"/>
    <property type="evidence" value="ECO:0007669"/>
    <property type="project" value="InterPro"/>
</dbReference>
<dbReference type="AlphaFoldDB" id="A0A433VQL3"/>
<reference evidence="2" key="2">
    <citation type="journal article" date="2019" name="Genome Biol. Evol.">
        <title>Day and night: Metabolic profiles and evolutionary relationships of six axenic non-marine cyanobacteria.</title>
        <authorList>
            <person name="Will S.E."/>
            <person name="Henke P."/>
            <person name="Boedeker C."/>
            <person name="Huang S."/>
            <person name="Brinkmann H."/>
            <person name="Rohde M."/>
            <person name="Jarek M."/>
            <person name="Friedl T."/>
            <person name="Seufert S."/>
            <person name="Schumacher M."/>
            <person name="Overmann J."/>
            <person name="Neumann-Schaal M."/>
            <person name="Petersen J."/>
        </authorList>
    </citation>
    <scope>NUCLEOTIDE SEQUENCE [LARGE SCALE GENOMIC DNA]</scope>
    <source>
        <strain evidence="2">PCC 7102</strain>
    </source>
</reference>